<reference evidence="6 7" key="1">
    <citation type="journal article" date="2016" name="C (Basel)">
        <title>Selective Growth of and Electricity Production by Marine Exoelectrogenic Bacteria in Self-Aggregated Hydrogel of Microbially Reduced Graphene Oxide.</title>
        <authorList>
            <person name="Yoshida N."/>
            <person name="Goto Y."/>
            <person name="Miyata Y."/>
        </authorList>
    </citation>
    <scope>NUCLEOTIDE SEQUENCE [LARGE SCALE GENOMIC DNA]</scope>
    <source>
        <strain evidence="6 7">NIT-T3</strain>
    </source>
</reference>
<protein>
    <submittedName>
        <fullName evidence="6">Succinyl-CoA--3-ketoacid-CoA transferase</fullName>
    </submittedName>
</protein>
<dbReference type="PANTHER" id="PTHR13707:SF60">
    <property type="entry name" value="ACETATE COA-TRANSFERASE SUBUNIT ALPHA"/>
    <property type="match status" value="1"/>
</dbReference>
<dbReference type="Gene3D" id="3.40.1080.10">
    <property type="entry name" value="Glutaconate Coenzyme A-transferase"/>
    <property type="match status" value="2"/>
</dbReference>
<evidence type="ECO:0000313" key="6">
    <source>
        <dbReference type="EMBL" id="BCR03982.1"/>
    </source>
</evidence>
<sequence length="454" mass="48561">MKPIYTDAAKALEGLVKDGMTIAAGGFGLCGIPENLIEALRDTGAKGLTVVSNNAGVDNFGLGLLLQTRQIKKMISSYVGENAIFEKQFLSGELELELTPQGTLAEKMRAGGAGIPAFYTRTGYGTTLCEGKPVATFGDKEYVLEESIVTDLAIVKAWKADKAGNLVYRYTARNFNPACAKSGRVCVAEVEELVEIGELDPHEIHTPGNYVDRILVGAKHEKPIEQRTLAGQTTVKGFSPIREWQAKRISQEFKDGMYANLGIGMPTLVANYIPENITVTLHAENGLLGVGPFPAEGKEDADLINAGKQTVTWLPGAAFFDSAESFAMVRGGHIDLSVLGSMEVSRYGDLANWMIPGSKVKGPGGAMDLVSGVKKIIIMMDHCAKDGSPKILEECALPLTGKNCVDMIVTDLGVFEVDEEQGLTLTELAPGADLETVKAKTGCPFAVAANLKQW</sequence>
<comment type="similarity">
    <text evidence="1">Belongs to the 3-oxoacid CoA-transferase subunit A family.</text>
</comment>
<evidence type="ECO:0000256" key="1">
    <source>
        <dbReference type="ARBA" id="ARBA00005612"/>
    </source>
</evidence>
<dbReference type="NCBIfam" id="TIGR02428">
    <property type="entry name" value="pcaJ_scoB_fam"/>
    <property type="match status" value="1"/>
</dbReference>
<dbReference type="SMART" id="SM00882">
    <property type="entry name" value="CoA_trans"/>
    <property type="match status" value="2"/>
</dbReference>
<dbReference type="NCBIfam" id="TIGR02429">
    <property type="entry name" value="pcaI_scoA_fam"/>
    <property type="match status" value="1"/>
</dbReference>
<comment type="similarity">
    <text evidence="3 5">Belongs to the 3-oxoacid CoA-transferase family.</text>
</comment>
<evidence type="ECO:0000256" key="2">
    <source>
        <dbReference type="ARBA" id="ARBA00007047"/>
    </source>
</evidence>
<keyword evidence="4 5" id="KW-0808">Transferase</keyword>
<dbReference type="InterPro" id="IPR004163">
    <property type="entry name" value="CoA_transf_BS"/>
</dbReference>
<dbReference type="InterPro" id="IPR014388">
    <property type="entry name" value="3-oxoacid_CoA-transferase"/>
</dbReference>
<dbReference type="InterPro" id="IPR037171">
    <property type="entry name" value="NagB/RpiA_transferase-like"/>
</dbReference>
<evidence type="ECO:0000256" key="4">
    <source>
        <dbReference type="ARBA" id="ARBA00022679"/>
    </source>
</evidence>
<dbReference type="GO" id="GO:0016740">
    <property type="term" value="F:transferase activity"/>
    <property type="evidence" value="ECO:0007669"/>
    <property type="project" value="UniProtKB-KW"/>
</dbReference>
<dbReference type="SUPFAM" id="SSF100950">
    <property type="entry name" value="NagB/RpiA/CoA transferase-like"/>
    <property type="match status" value="2"/>
</dbReference>
<dbReference type="Proteomes" id="UP001319827">
    <property type="component" value="Chromosome"/>
</dbReference>
<comment type="similarity">
    <text evidence="2">Belongs to the 3-oxoacid CoA-transferase subunit B family.</text>
</comment>
<evidence type="ECO:0000313" key="7">
    <source>
        <dbReference type="Proteomes" id="UP001319827"/>
    </source>
</evidence>
<organism evidence="6 7">
    <name type="scientific">Desulfuromonas versatilis</name>
    <dbReference type="NCBI Taxonomy" id="2802975"/>
    <lineage>
        <taxon>Bacteria</taxon>
        <taxon>Pseudomonadati</taxon>
        <taxon>Thermodesulfobacteriota</taxon>
        <taxon>Desulfuromonadia</taxon>
        <taxon>Desulfuromonadales</taxon>
        <taxon>Desulfuromonadaceae</taxon>
        <taxon>Desulfuromonas</taxon>
    </lineage>
</organism>
<accession>A0ABM8HTF4</accession>
<dbReference type="RefSeq" id="WP_221251415.1">
    <property type="nucleotide sequence ID" value="NZ_AP024355.1"/>
</dbReference>
<gene>
    <name evidence="6" type="ORF">DESUT3_10510</name>
</gene>
<dbReference type="InterPro" id="IPR012792">
    <property type="entry name" value="3-oxoacid_CoA-transf_A"/>
</dbReference>
<dbReference type="InterPro" id="IPR004165">
    <property type="entry name" value="CoA_trans_fam_I"/>
</dbReference>
<evidence type="ECO:0000256" key="5">
    <source>
        <dbReference type="PIRNR" id="PIRNR000858"/>
    </source>
</evidence>
<evidence type="ECO:0000256" key="3">
    <source>
        <dbReference type="ARBA" id="ARBA00007154"/>
    </source>
</evidence>
<dbReference type="Pfam" id="PF01144">
    <property type="entry name" value="CoA_trans"/>
    <property type="match status" value="2"/>
</dbReference>
<proteinExistence type="inferred from homology"/>
<dbReference type="EMBL" id="AP024355">
    <property type="protein sequence ID" value="BCR03982.1"/>
    <property type="molecule type" value="Genomic_DNA"/>
</dbReference>
<reference evidence="6 7" key="2">
    <citation type="journal article" date="2021" name="Int. J. Syst. Evol. Microbiol.">
        <title>Isolation and Polyphasic Characterization of Desulfuromonas versatilis sp. Nov., an Electrogenic Bacteria Capable of Versatile Metabolism Isolated from a Graphene Oxide-Reducing Enrichment Culture.</title>
        <authorList>
            <person name="Xie L."/>
            <person name="Yoshida N."/>
            <person name="Ishii S."/>
            <person name="Meng L."/>
        </authorList>
    </citation>
    <scope>NUCLEOTIDE SEQUENCE [LARGE SCALE GENOMIC DNA]</scope>
    <source>
        <strain evidence="6 7">NIT-T3</strain>
    </source>
</reference>
<dbReference type="PROSITE" id="PS01273">
    <property type="entry name" value="COA_TRANSF_1"/>
    <property type="match status" value="1"/>
</dbReference>
<dbReference type="InterPro" id="IPR012791">
    <property type="entry name" value="3-oxoacid_CoA-transf_B"/>
</dbReference>
<name>A0ABM8HTF4_9BACT</name>
<dbReference type="PIRSF" id="PIRSF000858">
    <property type="entry name" value="SCOT-t"/>
    <property type="match status" value="1"/>
</dbReference>
<keyword evidence="7" id="KW-1185">Reference proteome</keyword>
<dbReference type="PANTHER" id="PTHR13707">
    <property type="entry name" value="KETOACID-COENZYME A TRANSFERASE"/>
    <property type="match status" value="1"/>
</dbReference>